<gene>
    <name evidence="3" type="ORF">BBK14_05160</name>
</gene>
<accession>A0A1S1Q114</accession>
<dbReference type="Gene3D" id="3.40.50.410">
    <property type="entry name" value="von Willebrand factor, type A domain"/>
    <property type="match status" value="1"/>
</dbReference>
<reference evidence="4" key="1">
    <citation type="submission" date="2016-07" db="EMBL/GenBank/DDBJ databases">
        <title>Frankia sp. NRRL B-16219 Genome sequencing.</title>
        <authorList>
            <person name="Ghodhbane-Gtari F."/>
            <person name="Swanson E."/>
            <person name="Gueddou A."/>
            <person name="Louati M."/>
            <person name="Nouioui I."/>
            <person name="Hezbri K."/>
            <person name="Abebe-Akele F."/>
            <person name="Simpson S."/>
            <person name="Morris K."/>
            <person name="Thomas K."/>
            <person name="Gtari M."/>
            <person name="Tisa L.S."/>
        </authorList>
    </citation>
    <scope>NUCLEOTIDE SEQUENCE [LARGE SCALE GENOMIC DNA]</scope>
    <source>
        <strain evidence="4">NRRL B-16219</strain>
    </source>
</reference>
<name>A0A1S1Q114_9ACTN</name>
<evidence type="ECO:0000259" key="2">
    <source>
        <dbReference type="PROSITE" id="PS50234"/>
    </source>
</evidence>
<feature type="domain" description="VWFA" evidence="2">
    <location>
        <begin position="407"/>
        <end position="603"/>
    </location>
</feature>
<dbReference type="InterPro" id="IPR002035">
    <property type="entry name" value="VWF_A"/>
</dbReference>
<sequence length="608" mass="64352">MPGARHRHRRSGPSLRGVAAVAAVPLMVGALTCGWLVLRGGAGPVRCDRTITLGVTTSPSLATALSAAAAAYGSGKPTVSGYCVSVRVDTAGGGQVASYMRGGWTDPTAGPIPDVWVPDSTDWLTLARTTEPANRLLVDTGTVIATSPVVIAMPRPMAEVFGWPRRELSWADLRKLGGDEGYWGSRGRPAWGGFTVGLPDPRVSTAGMTALADAVAAALKTPVERLTEDMFTDGLEAKGALLDLERSSALVAASDTDLLTAVRAADLEDPTATRLTAFPLQESLVYQYNRRVGIGAALPDGRGPELAAFYPRDGTELDEIRYTVLSRASDDPVKAEVARDFLRTLTSGPGRVALLGNGLRPPDGIADSFTARTGLTPRPRMTPERTLDATVLTALQGSFAGVHQRGNTLAVLDTSGSMNEEVPGSAGRSRLSVALDAAKSAIPLFAEDSNLGLWQFSTRLRGDQDWEELVPLGPMGERLGAGTRSQVVMDAVNRIEPRGDTGLYDTALAAFRYMNQHYVPGRPNQVVLLTDGKNSDPGSIALDELVRILRREYSPQRPVQVITIGYGADTDLAALSRISAATGAETYPALDPNTIFEVLVDALTEVPG</sequence>
<dbReference type="Pfam" id="PF13531">
    <property type="entry name" value="SBP_bac_11"/>
    <property type="match status" value="1"/>
</dbReference>
<dbReference type="PROSITE" id="PS50234">
    <property type="entry name" value="VWFA"/>
    <property type="match status" value="1"/>
</dbReference>
<keyword evidence="1" id="KW-1133">Transmembrane helix</keyword>
<dbReference type="SUPFAM" id="SSF53850">
    <property type="entry name" value="Periplasmic binding protein-like II"/>
    <property type="match status" value="1"/>
</dbReference>
<dbReference type="Pfam" id="PF13519">
    <property type="entry name" value="VWA_2"/>
    <property type="match status" value="1"/>
</dbReference>
<organism evidence="3 4">
    <name type="scientific">Parafrankia soli</name>
    <dbReference type="NCBI Taxonomy" id="2599596"/>
    <lineage>
        <taxon>Bacteria</taxon>
        <taxon>Bacillati</taxon>
        <taxon>Actinomycetota</taxon>
        <taxon>Actinomycetes</taxon>
        <taxon>Frankiales</taxon>
        <taxon>Frankiaceae</taxon>
        <taxon>Parafrankia</taxon>
    </lineage>
</organism>
<dbReference type="SMART" id="SM00327">
    <property type="entry name" value="VWA"/>
    <property type="match status" value="1"/>
</dbReference>
<dbReference type="AlphaFoldDB" id="A0A1S1Q114"/>
<evidence type="ECO:0000313" key="3">
    <source>
        <dbReference type="EMBL" id="OHV27257.1"/>
    </source>
</evidence>
<feature type="transmembrane region" description="Helical" evidence="1">
    <location>
        <begin position="15"/>
        <end position="38"/>
    </location>
</feature>
<dbReference type="EMBL" id="MAXA01000224">
    <property type="protein sequence ID" value="OHV27257.1"/>
    <property type="molecule type" value="Genomic_DNA"/>
</dbReference>
<dbReference type="InterPro" id="IPR036465">
    <property type="entry name" value="vWFA_dom_sf"/>
</dbReference>
<dbReference type="Proteomes" id="UP000179769">
    <property type="component" value="Unassembled WGS sequence"/>
</dbReference>
<dbReference type="OrthoDB" id="5621159at2"/>
<evidence type="ECO:0000256" key="1">
    <source>
        <dbReference type="SAM" id="Phobius"/>
    </source>
</evidence>
<keyword evidence="4" id="KW-1185">Reference proteome</keyword>
<comment type="caution">
    <text evidence="3">The sequence shown here is derived from an EMBL/GenBank/DDBJ whole genome shotgun (WGS) entry which is preliminary data.</text>
</comment>
<protein>
    <recommendedName>
        <fullName evidence="2">VWFA domain-containing protein</fullName>
    </recommendedName>
</protein>
<dbReference type="SUPFAM" id="SSF53300">
    <property type="entry name" value="vWA-like"/>
    <property type="match status" value="1"/>
</dbReference>
<proteinExistence type="predicted"/>
<keyword evidence="1" id="KW-0812">Transmembrane</keyword>
<evidence type="ECO:0000313" key="4">
    <source>
        <dbReference type="Proteomes" id="UP000179769"/>
    </source>
</evidence>
<keyword evidence="1" id="KW-0472">Membrane</keyword>